<keyword evidence="2" id="KW-1185">Reference proteome</keyword>
<proteinExistence type="predicted"/>
<organism evidence="1 2">
    <name type="scientific">Faecalibacterium langellae</name>
    <dbReference type="NCBI Taxonomy" id="3435293"/>
    <lineage>
        <taxon>Bacteria</taxon>
        <taxon>Bacillati</taxon>
        <taxon>Bacillota</taxon>
        <taxon>Clostridia</taxon>
        <taxon>Eubacteriales</taxon>
        <taxon>Oscillospiraceae</taxon>
        <taxon>Faecalibacterium</taxon>
    </lineage>
</organism>
<accession>A0ACC9CWR7</accession>
<protein>
    <submittedName>
        <fullName evidence="1">Transcriptional regulator</fullName>
    </submittedName>
</protein>
<reference evidence="1 2" key="1">
    <citation type="journal article" date="2017" name="Front. Microbiol.">
        <title>New Insights into the Diversity of the Genus Faecalibacterium.</title>
        <authorList>
            <person name="Benevides L."/>
            <person name="Burman S."/>
            <person name="Martin R."/>
            <person name="Robert V."/>
            <person name="Thomas M."/>
            <person name="Miquel S."/>
            <person name="Chain F."/>
            <person name="Sokol H."/>
            <person name="Bermudez-Humaran L.G."/>
            <person name="Morrison M."/>
            <person name="Langella P."/>
            <person name="Azevedo V.A."/>
            <person name="Chatel J.M."/>
            <person name="Soares S."/>
        </authorList>
    </citation>
    <scope>NUCLEOTIDE SEQUENCE [LARGE SCALE GENOMIC DNA]</scope>
    <source>
        <strain evidence="2">CNCM I-4541</strain>
    </source>
</reference>
<name>A0ACC9CWR7_9FIRM</name>
<gene>
    <name evidence="1" type="ORF">CGS49_09620</name>
</gene>
<dbReference type="EMBL" id="NMTR01000021">
    <property type="protein sequence ID" value="PDX60267.1"/>
    <property type="molecule type" value="Genomic_DNA"/>
</dbReference>
<evidence type="ECO:0000313" key="2">
    <source>
        <dbReference type="Proteomes" id="UP000220959"/>
    </source>
</evidence>
<evidence type="ECO:0000313" key="1">
    <source>
        <dbReference type="EMBL" id="PDX60267.1"/>
    </source>
</evidence>
<comment type="caution">
    <text evidence="1">The sequence shown here is derived from an EMBL/GenBank/DDBJ whole genome shotgun (WGS) entry which is preliminary data.</text>
</comment>
<dbReference type="Proteomes" id="UP000220959">
    <property type="component" value="Unassembled WGS sequence"/>
</dbReference>
<sequence length="105" mass="12031">MVNEMKTLDMYLNEQLQDDAFRQEWEENQPEMDIIRAMADARIAQNLTQKELAERTGIDQADISKLENGTRNPSLKLLKRLADGMGMDLKLVFTPKKNGHLPTAQ</sequence>